<dbReference type="PANTHER" id="PTHR43133:SF8">
    <property type="entry name" value="RNA POLYMERASE SIGMA FACTOR HI_1459-RELATED"/>
    <property type="match status" value="1"/>
</dbReference>
<dbReference type="GO" id="GO:0003677">
    <property type="term" value="F:DNA binding"/>
    <property type="evidence" value="ECO:0007669"/>
    <property type="project" value="UniProtKB-KW"/>
</dbReference>
<dbReference type="InterPro" id="IPR036388">
    <property type="entry name" value="WH-like_DNA-bd_sf"/>
</dbReference>
<evidence type="ECO:0000256" key="2">
    <source>
        <dbReference type="ARBA" id="ARBA00023015"/>
    </source>
</evidence>
<dbReference type="NCBIfam" id="TIGR02937">
    <property type="entry name" value="sigma70-ECF"/>
    <property type="match status" value="1"/>
</dbReference>
<organism evidence="7 8">
    <name type="scientific">Polyangium fumosum</name>
    <dbReference type="NCBI Taxonomy" id="889272"/>
    <lineage>
        <taxon>Bacteria</taxon>
        <taxon>Pseudomonadati</taxon>
        <taxon>Myxococcota</taxon>
        <taxon>Polyangia</taxon>
        <taxon>Polyangiales</taxon>
        <taxon>Polyangiaceae</taxon>
        <taxon>Polyangium</taxon>
    </lineage>
</organism>
<keyword evidence="2" id="KW-0805">Transcription regulation</keyword>
<proteinExistence type="inferred from homology"/>
<keyword evidence="8" id="KW-1185">Reference proteome</keyword>
<dbReference type="Gene3D" id="1.10.1740.10">
    <property type="match status" value="1"/>
</dbReference>
<gene>
    <name evidence="7" type="ORF">E8A74_06360</name>
</gene>
<dbReference type="InterPro" id="IPR013324">
    <property type="entry name" value="RNA_pol_sigma_r3/r4-like"/>
</dbReference>
<dbReference type="InterPro" id="IPR013325">
    <property type="entry name" value="RNA_pol_sigma_r2"/>
</dbReference>
<dbReference type="Pfam" id="PF08281">
    <property type="entry name" value="Sigma70_r4_2"/>
    <property type="match status" value="1"/>
</dbReference>
<dbReference type="InterPro" id="IPR013249">
    <property type="entry name" value="RNA_pol_sigma70_r4_t2"/>
</dbReference>
<protein>
    <submittedName>
        <fullName evidence="7">Sigma-70 family RNA polymerase sigma factor</fullName>
    </submittedName>
</protein>
<dbReference type="GO" id="GO:0006352">
    <property type="term" value="P:DNA-templated transcription initiation"/>
    <property type="evidence" value="ECO:0007669"/>
    <property type="project" value="InterPro"/>
</dbReference>
<evidence type="ECO:0000256" key="5">
    <source>
        <dbReference type="ARBA" id="ARBA00023163"/>
    </source>
</evidence>
<dbReference type="PANTHER" id="PTHR43133">
    <property type="entry name" value="RNA POLYMERASE ECF-TYPE SIGMA FACTO"/>
    <property type="match status" value="1"/>
</dbReference>
<sequence>MHDADGTEDVLEHISRLALARRAALAALARKEGVSPEDAVDCVQEALCKLLVAAQDGSLPTEDEDWSALLGGMVRNAARNRRRRHFLARPHDDLDAHPLDAGEGMAADEVLARAEEHVRLRACVEELCEIQKAVVTLRMLEEQPGEDVAHALGITPGYVAVLLHRAKAALRVCMTGRDAGPS</sequence>
<dbReference type="SUPFAM" id="SSF88659">
    <property type="entry name" value="Sigma3 and sigma4 domains of RNA polymerase sigma factors"/>
    <property type="match status" value="1"/>
</dbReference>
<dbReference type="AlphaFoldDB" id="A0A4U1JGT5"/>
<evidence type="ECO:0000313" key="7">
    <source>
        <dbReference type="EMBL" id="TKD11757.1"/>
    </source>
</evidence>
<dbReference type="EMBL" id="SSMQ01000005">
    <property type="protein sequence ID" value="TKD11757.1"/>
    <property type="molecule type" value="Genomic_DNA"/>
</dbReference>
<feature type="domain" description="RNA polymerase sigma factor 70 region 4 type 2" evidence="6">
    <location>
        <begin position="118"/>
        <end position="170"/>
    </location>
</feature>
<dbReference type="Proteomes" id="UP000309215">
    <property type="component" value="Unassembled WGS sequence"/>
</dbReference>
<dbReference type="InterPro" id="IPR039425">
    <property type="entry name" value="RNA_pol_sigma-70-like"/>
</dbReference>
<dbReference type="GO" id="GO:0016987">
    <property type="term" value="F:sigma factor activity"/>
    <property type="evidence" value="ECO:0007669"/>
    <property type="project" value="UniProtKB-KW"/>
</dbReference>
<keyword evidence="5" id="KW-0804">Transcription</keyword>
<reference evidence="7 8" key="1">
    <citation type="submission" date="2019-04" db="EMBL/GenBank/DDBJ databases">
        <authorList>
            <person name="Li Y."/>
            <person name="Wang J."/>
        </authorList>
    </citation>
    <scope>NUCLEOTIDE SEQUENCE [LARGE SCALE GENOMIC DNA]</scope>
    <source>
        <strain evidence="7 8">DSM 14668</strain>
    </source>
</reference>
<dbReference type="Gene3D" id="1.10.10.10">
    <property type="entry name" value="Winged helix-like DNA-binding domain superfamily/Winged helix DNA-binding domain"/>
    <property type="match status" value="1"/>
</dbReference>
<name>A0A4U1JGT5_9BACT</name>
<keyword evidence="4" id="KW-0238">DNA-binding</keyword>
<evidence type="ECO:0000256" key="3">
    <source>
        <dbReference type="ARBA" id="ARBA00023082"/>
    </source>
</evidence>
<evidence type="ECO:0000256" key="1">
    <source>
        <dbReference type="ARBA" id="ARBA00010641"/>
    </source>
</evidence>
<dbReference type="SUPFAM" id="SSF88946">
    <property type="entry name" value="Sigma2 domain of RNA polymerase sigma factors"/>
    <property type="match status" value="1"/>
</dbReference>
<accession>A0A4U1JGT5</accession>
<dbReference type="InterPro" id="IPR014284">
    <property type="entry name" value="RNA_pol_sigma-70_dom"/>
</dbReference>
<comment type="similarity">
    <text evidence="1">Belongs to the sigma-70 factor family. ECF subfamily.</text>
</comment>
<comment type="caution">
    <text evidence="7">The sequence shown here is derived from an EMBL/GenBank/DDBJ whole genome shotgun (WGS) entry which is preliminary data.</text>
</comment>
<evidence type="ECO:0000313" key="8">
    <source>
        <dbReference type="Proteomes" id="UP000309215"/>
    </source>
</evidence>
<keyword evidence="3" id="KW-0731">Sigma factor</keyword>
<evidence type="ECO:0000256" key="4">
    <source>
        <dbReference type="ARBA" id="ARBA00023125"/>
    </source>
</evidence>
<dbReference type="OrthoDB" id="5503745at2"/>
<dbReference type="CDD" id="cd06171">
    <property type="entry name" value="Sigma70_r4"/>
    <property type="match status" value="1"/>
</dbReference>
<evidence type="ECO:0000259" key="6">
    <source>
        <dbReference type="Pfam" id="PF08281"/>
    </source>
</evidence>
<dbReference type="RefSeq" id="WP_136928031.1">
    <property type="nucleotide sequence ID" value="NZ_SSMQ01000005.1"/>
</dbReference>